<dbReference type="PROSITE" id="PS50893">
    <property type="entry name" value="ABC_TRANSPORTER_2"/>
    <property type="match status" value="1"/>
</dbReference>
<dbReference type="Gene3D" id="3.40.50.300">
    <property type="entry name" value="P-loop containing nucleotide triphosphate hydrolases"/>
    <property type="match status" value="1"/>
</dbReference>
<dbReference type="GO" id="GO:0005886">
    <property type="term" value="C:plasma membrane"/>
    <property type="evidence" value="ECO:0007669"/>
    <property type="project" value="TreeGrafter"/>
</dbReference>
<evidence type="ECO:0000256" key="5">
    <source>
        <dbReference type="ARBA" id="ARBA00022741"/>
    </source>
</evidence>
<dbReference type="EMBL" id="IACF01004527">
    <property type="protein sequence ID" value="LAB70116.1"/>
    <property type="molecule type" value="mRNA"/>
</dbReference>
<dbReference type="InterPro" id="IPR003439">
    <property type="entry name" value="ABC_transporter-like_ATP-bd"/>
</dbReference>
<comment type="subcellular location">
    <subcellularLocation>
        <location evidence="1">Membrane</location>
        <topology evidence="1">Multi-pass membrane protein</topology>
    </subcellularLocation>
</comment>
<name>A0A2P2I873_9CRUS</name>
<reference evidence="12" key="2">
    <citation type="journal article" date="2018" name="Biosci. Biotechnol. Biochem.">
        <title>Polysaccharide hydrolase of the hadal zone amphipods Hirondellea gigas.</title>
        <authorList>
            <person name="Kobayashi H."/>
            <person name="Nagahama T."/>
            <person name="Arai W."/>
            <person name="Sasagawa Y."/>
            <person name="Umeda M."/>
            <person name="Hayashi T."/>
            <person name="Nikaido I."/>
            <person name="Watanabe H."/>
            <person name="Oguri K."/>
            <person name="Kitazato H."/>
            <person name="Fujioka K."/>
            <person name="Kido Y."/>
            <person name="Takami H."/>
        </authorList>
    </citation>
    <scope>NUCLEOTIDE SEQUENCE</scope>
    <source>
        <tissue evidence="12">Whole body</tissue>
    </source>
</reference>
<dbReference type="EMBL" id="IACT01005037">
    <property type="protein sequence ID" value="LAC24209.1"/>
    <property type="molecule type" value="mRNA"/>
</dbReference>
<keyword evidence="7 10" id="KW-1133">Transmembrane helix</keyword>
<organism evidence="12">
    <name type="scientific">Hirondellea gigas</name>
    <dbReference type="NCBI Taxonomy" id="1518452"/>
    <lineage>
        <taxon>Eukaryota</taxon>
        <taxon>Metazoa</taxon>
        <taxon>Ecdysozoa</taxon>
        <taxon>Arthropoda</taxon>
        <taxon>Crustacea</taxon>
        <taxon>Multicrustacea</taxon>
        <taxon>Malacostraca</taxon>
        <taxon>Eumalacostraca</taxon>
        <taxon>Peracarida</taxon>
        <taxon>Amphipoda</taxon>
        <taxon>Amphilochidea</taxon>
        <taxon>Lysianassida</taxon>
        <taxon>Lysianassidira</taxon>
        <taxon>Lysianassoidea</taxon>
        <taxon>Lysianassidae</taxon>
        <taxon>Hirondellea</taxon>
    </lineage>
</organism>
<dbReference type="InterPro" id="IPR027417">
    <property type="entry name" value="P-loop_NTPase"/>
</dbReference>
<dbReference type="InterPro" id="IPR043926">
    <property type="entry name" value="ABCG_dom"/>
</dbReference>
<keyword evidence="6 12" id="KW-0067">ATP-binding</keyword>
<feature type="transmembrane region" description="Helical" evidence="10">
    <location>
        <begin position="518"/>
        <end position="541"/>
    </location>
</feature>
<dbReference type="Pfam" id="PF19055">
    <property type="entry name" value="ABC2_membrane_7"/>
    <property type="match status" value="1"/>
</dbReference>
<feature type="compositionally biased region" description="Basic and acidic residues" evidence="9">
    <location>
        <begin position="290"/>
        <end position="305"/>
    </location>
</feature>
<dbReference type="FunFam" id="3.40.50.300:FF:001077">
    <property type="entry name" value="Uncharacterized protein, isoform A"/>
    <property type="match status" value="1"/>
</dbReference>
<dbReference type="GO" id="GO:0140359">
    <property type="term" value="F:ABC-type transporter activity"/>
    <property type="evidence" value="ECO:0007669"/>
    <property type="project" value="InterPro"/>
</dbReference>
<evidence type="ECO:0000256" key="10">
    <source>
        <dbReference type="SAM" id="Phobius"/>
    </source>
</evidence>
<keyword evidence="8 10" id="KW-0472">Membrane</keyword>
<feature type="transmembrane region" description="Helical" evidence="10">
    <location>
        <begin position="584"/>
        <end position="602"/>
    </location>
</feature>
<accession>A0A2P2I873</accession>
<keyword evidence="4 10" id="KW-0812">Transmembrane</keyword>
<dbReference type="GO" id="GO:0005524">
    <property type="term" value="F:ATP binding"/>
    <property type="evidence" value="ECO:0007669"/>
    <property type="project" value="UniProtKB-KW"/>
</dbReference>
<dbReference type="InterPro" id="IPR003593">
    <property type="entry name" value="AAA+_ATPase"/>
</dbReference>
<evidence type="ECO:0000256" key="3">
    <source>
        <dbReference type="ARBA" id="ARBA00022448"/>
    </source>
</evidence>
<feature type="transmembrane region" description="Helical" evidence="10">
    <location>
        <begin position="669"/>
        <end position="687"/>
    </location>
</feature>
<dbReference type="Pfam" id="PF00005">
    <property type="entry name" value="ABC_tran"/>
    <property type="match status" value="1"/>
</dbReference>
<dbReference type="SUPFAM" id="SSF52540">
    <property type="entry name" value="P-loop containing nucleoside triphosphate hydrolases"/>
    <property type="match status" value="1"/>
</dbReference>
<reference evidence="13" key="1">
    <citation type="submission" date="2017-11" db="EMBL/GenBank/DDBJ databases">
        <title>The sensing device of the deep-sea amphipod.</title>
        <authorList>
            <person name="Kobayashi H."/>
            <person name="Nagahama T."/>
            <person name="Arai W."/>
            <person name="Sasagawa Y."/>
            <person name="Umeda M."/>
            <person name="Hayashi T."/>
            <person name="Nikaido I."/>
            <person name="Watanabe H."/>
            <person name="Oguri K."/>
            <person name="Kitazato H."/>
            <person name="Fujioka K."/>
            <person name="Kido Y."/>
            <person name="Takami H."/>
        </authorList>
    </citation>
    <scope>NUCLEOTIDE SEQUENCE</scope>
    <source>
        <tissue evidence="13">Whole body</tissue>
    </source>
</reference>
<feature type="transmembrane region" description="Helical" evidence="10">
    <location>
        <begin position="553"/>
        <end position="578"/>
    </location>
</feature>
<comment type="similarity">
    <text evidence="2">Belongs to the ABC transporter superfamily. ABCG family. Eye pigment precursor importer (TC 3.A.1.204) subfamily.</text>
</comment>
<evidence type="ECO:0000313" key="13">
    <source>
        <dbReference type="EMBL" id="LAC24209.1"/>
    </source>
</evidence>
<evidence type="ECO:0000256" key="1">
    <source>
        <dbReference type="ARBA" id="ARBA00004141"/>
    </source>
</evidence>
<evidence type="ECO:0000256" key="6">
    <source>
        <dbReference type="ARBA" id="ARBA00022840"/>
    </source>
</evidence>
<dbReference type="AlphaFoldDB" id="A0A2P2I873"/>
<evidence type="ECO:0000256" key="2">
    <source>
        <dbReference type="ARBA" id="ARBA00005814"/>
    </source>
</evidence>
<dbReference type="SMART" id="SM00382">
    <property type="entry name" value="AAA"/>
    <property type="match status" value="1"/>
</dbReference>
<evidence type="ECO:0000256" key="4">
    <source>
        <dbReference type="ARBA" id="ARBA00022692"/>
    </source>
</evidence>
<sequence length="695" mass="78018">MSALQQKQQLDLTVKDLTYRVPDGKKGQRNILKGISGCFLAGQLTAILGPSGSGKTTFMNIAAGYRTHRVSGSILVNGRPRNLAVFRRNSCYITQADHLLQFLTVQESMKAAATLKLDPEARVNAQDLIDDILKRLRLTDCRCTRTCDLSGGETKRLSIALELVNNPPIMFFDEPTSGLDSRTSYQCLQLLQSLARGGRTIICTIHQPSARLFQMFDQLYALADGQCIYRGTTDDLLPFLNSMDLHCPPYHNPADFLVEIAVGEYGEVTERLVAGMAAVHMVSAEHDKNLDVVPEGDHRLQENKTADIGGSLKRCTSDTDSLKQSFSESSPNNKDCSRASSSIINKMDQNTSPCNSNGDIKTNNCSTYDDNYDVELHGINNGDLHTTFPCSHTTITVQRSVEGNLLETFDESALAFPSSMWVQFKVLFHRTLLTIVRDMMLTKLRLGAHIVVALLIGLLYYGVGNEASKVMDNSGCLFFIMLFFIFTAMMPTILTFPMEMNVLVREYLNRWYSLKSYYIAKTVADLPFQIGFPLVSVLITYCMTDQPMELWRVCLFTFFCIMTSLVAQSIGLTIGAAFTVQESVFLGPSSIVPMLLFSGFFIQFNTIPVYMRWITYLSFVRYGFEGALLSVYGFGRGDLECSEAFCYLRSSSKILQTLNIEEENICLDVGMLLVYFFVVRIMGYYILRWKVRKPR</sequence>
<keyword evidence="3" id="KW-0813">Transport</keyword>
<dbReference type="PANTHER" id="PTHR48041">
    <property type="entry name" value="ABC TRANSPORTER G FAMILY MEMBER 28"/>
    <property type="match status" value="1"/>
</dbReference>
<dbReference type="PANTHER" id="PTHR48041:SF78">
    <property type="entry name" value="ABC TRANSPORTER EXPRESSED IN TRACHEA, ISOFORM A"/>
    <property type="match status" value="1"/>
</dbReference>
<dbReference type="GO" id="GO:0016887">
    <property type="term" value="F:ATP hydrolysis activity"/>
    <property type="evidence" value="ECO:0007669"/>
    <property type="project" value="InterPro"/>
</dbReference>
<proteinExistence type="evidence at transcript level"/>
<feature type="transmembrane region" description="Helical" evidence="10">
    <location>
        <begin position="446"/>
        <end position="463"/>
    </location>
</feature>
<feature type="region of interest" description="Disordered" evidence="9">
    <location>
        <begin position="290"/>
        <end position="314"/>
    </location>
</feature>
<protein>
    <submittedName>
        <fullName evidence="12 13">ATP-binding cassette sub-family G member 1-like</fullName>
    </submittedName>
</protein>
<evidence type="ECO:0000256" key="8">
    <source>
        <dbReference type="ARBA" id="ARBA00023136"/>
    </source>
</evidence>
<evidence type="ECO:0000256" key="9">
    <source>
        <dbReference type="SAM" id="MobiDB-lite"/>
    </source>
</evidence>
<evidence type="ECO:0000259" key="11">
    <source>
        <dbReference type="PROSITE" id="PS50893"/>
    </source>
</evidence>
<feature type="transmembrane region" description="Helical" evidence="10">
    <location>
        <begin position="475"/>
        <end position="498"/>
    </location>
</feature>
<evidence type="ECO:0000313" key="12">
    <source>
        <dbReference type="EMBL" id="LAB70116.1"/>
    </source>
</evidence>
<feature type="transmembrane region" description="Helical" evidence="10">
    <location>
        <begin position="614"/>
        <end position="635"/>
    </location>
</feature>
<dbReference type="CDD" id="cd03213">
    <property type="entry name" value="ABCG_EPDR"/>
    <property type="match status" value="1"/>
</dbReference>
<dbReference type="Pfam" id="PF01061">
    <property type="entry name" value="ABC2_membrane"/>
    <property type="match status" value="1"/>
</dbReference>
<dbReference type="InterPro" id="IPR050352">
    <property type="entry name" value="ABCG_transporters"/>
</dbReference>
<dbReference type="InterPro" id="IPR013525">
    <property type="entry name" value="ABC2_TM"/>
</dbReference>
<evidence type="ECO:0000256" key="7">
    <source>
        <dbReference type="ARBA" id="ARBA00022989"/>
    </source>
</evidence>
<keyword evidence="5" id="KW-0547">Nucleotide-binding</keyword>
<feature type="domain" description="ABC transporter" evidence="11">
    <location>
        <begin position="12"/>
        <end position="249"/>
    </location>
</feature>